<evidence type="ECO:0000313" key="2">
    <source>
        <dbReference type="Proteomes" id="UP000443582"/>
    </source>
</evidence>
<accession>A0ABY0IH21</accession>
<dbReference type="EMBL" id="QDKL01000003">
    <property type="protein sequence ID" value="RZF20632.1"/>
    <property type="molecule type" value="Genomic_DNA"/>
</dbReference>
<evidence type="ECO:0008006" key="3">
    <source>
        <dbReference type="Google" id="ProtNLM"/>
    </source>
</evidence>
<comment type="caution">
    <text evidence="1">The sequence shown here is derived from an EMBL/GenBank/DDBJ whole genome shotgun (WGS) entry which is preliminary data.</text>
</comment>
<evidence type="ECO:0000313" key="1">
    <source>
        <dbReference type="EMBL" id="RZF20632.1"/>
    </source>
</evidence>
<organism evidence="1 2">
    <name type="scientific">Halobacteriovorax vibrionivorans</name>
    <dbReference type="NCBI Taxonomy" id="2152716"/>
    <lineage>
        <taxon>Bacteria</taxon>
        <taxon>Pseudomonadati</taxon>
        <taxon>Bdellovibrionota</taxon>
        <taxon>Bacteriovoracia</taxon>
        <taxon>Bacteriovoracales</taxon>
        <taxon>Halobacteriovoraceae</taxon>
        <taxon>Halobacteriovorax</taxon>
    </lineage>
</organism>
<proteinExistence type="predicted"/>
<sequence>MKYVYHPKLLRAKPTLFGLSIDDIAIGVIIFFIGLLFKWNALVLLASVVMGTFGIRLSKKYIDYKAIFLPRIKL</sequence>
<gene>
    <name evidence="1" type="ORF">DAY19_11645</name>
</gene>
<name>A0ABY0IH21_9BACT</name>
<dbReference type="RefSeq" id="WP_115362639.1">
    <property type="nucleotide sequence ID" value="NZ_QDKL01000003.1"/>
</dbReference>
<protein>
    <recommendedName>
        <fullName evidence="3">Type IV conjugative transfer system protein TraL</fullName>
    </recommendedName>
</protein>
<reference evidence="2" key="1">
    <citation type="journal article" date="2019" name="Int. J. Syst. Evol. Microbiol.">
        <title>Halobacteriovorax valvorus sp. nov., a novel prokaryotic predator isolated from coastal seawater of China.</title>
        <authorList>
            <person name="Chen M.-X."/>
        </authorList>
    </citation>
    <scope>NUCLEOTIDE SEQUENCE [LARGE SCALE GENOMIC DNA]</scope>
    <source>
        <strain evidence="2">BL9</strain>
    </source>
</reference>
<dbReference type="Proteomes" id="UP000443582">
    <property type="component" value="Unassembled WGS sequence"/>
</dbReference>
<keyword evidence="2" id="KW-1185">Reference proteome</keyword>